<name>A0ACB8D7S0_DERSI</name>
<evidence type="ECO:0000313" key="1">
    <source>
        <dbReference type="EMBL" id="KAH7960314.1"/>
    </source>
</evidence>
<evidence type="ECO:0000313" key="2">
    <source>
        <dbReference type="Proteomes" id="UP000821865"/>
    </source>
</evidence>
<comment type="caution">
    <text evidence="1">The sequence shown here is derived from an EMBL/GenBank/DDBJ whole genome shotgun (WGS) entry which is preliminary data.</text>
</comment>
<keyword evidence="2" id="KW-1185">Reference proteome</keyword>
<gene>
    <name evidence="1" type="ORF">HPB49_018605</name>
</gene>
<sequence length="431" mass="47592">MSTVRKKSTADPKSVTPSLCVTELVQVILLRALHLAESCLSPLGGPLKSGVRTSALFINDAAARTDSCVFPLVFQLTQLGIPLEHVTWPRVTVTPSQWLCIRHTMTCRNASSSADRCSVVTVFNPQRSAPQTYKVEARCAKLNPDKPLLAITDQWALYLYSTRTKKLLHKSRLERDLVYWAWVTPSTLGLVTRDAVFHWDCSSAPTEPVFMFSLHERIRNTELVGYITDPGLKWLAVTGLFQEEQVVSGLVQLYSVDRRVSQLLPGQCAQLCRHQFQGQAYASQLLLLADRGPAGQRPEGRLHLSELGPPASTGGALRGPIAETLEFFDPLDKFDFPVCLQVSSSQGLVYVLTKCGVVHLCDLETVTPLCLHVVCPDITFTASITPTCGLMVVSRNGQVLLVEIKKAALLRRIIEVVNRPAIATRLRQTLP</sequence>
<protein>
    <submittedName>
        <fullName evidence="1">Uncharacterized protein</fullName>
    </submittedName>
</protein>
<dbReference type="EMBL" id="CM023472">
    <property type="protein sequence ID" value="KAH7960314.1"/>
    <property type="molecule type" value="Genomic_DNA"/>
</dbReference>
<proteinExistence type="predicted"/>
<reference evidence="1" key="1">
    <citation type="submission" date="2020-05" db="EMBL/GenBank/DDBJ databases">
        <title>Large-scale comparative analyses of tick genomes elucidate their genetic diversity and vector capacities.</title>
        <authorList>
            <person name="Jia N."/>
            <person name="Wang J."/>
            <person name="Shi W."/>
            <person name="Du L."/>
            <person name="Sun Y."/>
            <person name="Zhan W."/>
            <person name="Jiang J."/>
            <person name="Wang Q."/>
            <person name="Zhang B."/>
            <person name="Ji P."/>
            <person name="Sakyi L.B."/>
            <person name="Cui X."/>
            <person name="Yuan T."/>
            <person name="Jiang B."/>
            <person name="Yang W."/>
            <person name="Lam T.T.-Y."/>
            <person name="Chang Q."/>
            <person name="Ding S."/>
            <person name="Wang X."/>
            <person name="Zhu J."/>
            <person name="Ruan X."/>
            <person name="Zhao L."/>
            <person name="Wei J."/>
            <person name="Que T."/>
            <person name="Du C."/>
            <person name="Cheng J."/>
            <person name="Dai P."/>
            <person name="Han X."/>
            <person name="Huang E."/>
            <person name="Gao Y."/>
            <person name="Liu J."/>
            <person name="Shao H."/>
            <person name="Ye R."/>
            <person name="Li L."/>
            <person name="Wei W."/>
            <person name="Wang X."/>
            <person name="Wang C."/>
            <person name="Yang T."/>
            <person name="Huo Q."/>
            <person name="Li W."/>
            <person name="Guo W."/>
            <person name="Chen H."/>
            <person name="Zhou L."/>
            <person name="Ni X."/>
            <person name="Tian J."/>
            <person name="Zhou Y."/>
            <person name="Sheng Y."/>
            <person name="Liu T."/>
            <person name="Pan Y."/>
            <person name="Xia L."/>
            <person name="Li J."/>
            <person name="Zhao F."/>
            <person name="Cao W."/>
        </authorList>
    </citation>
    <scope>NUCLEOTIDE SEQUENCE</scope>
    <source>
        <strain evidence="1">Dsil-2018</strain>
    </source>
</reference>
<accession>A0ACB8D7S0</accession>
<dbReference type="Proteomes" id="UP000821865">
    <property type="component" value="Chromosome 3"/>
</dbReference>
<organism evidence="1 2">
    <name type="scientific">Dermacentor silvarum</name>
    <name type="common">Tick</name>
    <dbReference type="NCBI Taxonomy" id="543639"/>
    <lineage>
        <taxon>Eukaryota</taxon>
        <taxon>Metazoa</taxon>
        <taxon>Ecdysozoa</taxon>
        <taxon>Arthropoda</taxon>
        <taxon>Chelicerata</taxon>
        <taxon>Arachnida</taxon>
        <taxon>Acari</taxon>
        <taxon>Parasitiformes</taxon>
        <taxon>Ixodida</taxon>
        <taxon>Ixodoidea</taxon>
        <taxon>Ixodidae</taxon>
        <taxon>Rhipicephalinae</taxon>
        <taxon>Dermacentor</taxon>
    </lineage>
</organism>